<gene>
    <name evidence="1" type="ORF">Pmar_PMAR003932</name>
</gene>
<name>C5L852_PERM5</name>
<organism evidence="2">
    <name type="scientific">Perkinsus marinus (strain ATCC 50983 / TXsc)</name>
    <dbReference type="NCBI Taxonomy" id="423536"/>
    <lineage>
        <taxon>Eukaryota</taxon>
        <taxon>Sar</taxon>
        <taxon>Alveolata</taxon>
        <taxon>Perkinsozoa</taxon>
        <taxon>Perkinsea</taxon>
        <taxon>Perkinsida</taxon>
        <taxon>Perkinsidae</taxon>
        <taxon>Perkinsus</taxon>
    </lineage>
</organism>
<dbReference type="OrthoDB" id="438844at2759"/>
<dbReference type="Proteomes" id="UP000007800">
    <property type="component" value="Unassembled WGS sequence"/>
</dbReference>
<dbReference type="AlphaFoldDB" id="C5L852"/>
<dbReference type="GeneID" id="9059463"/>
<evidence type="ECO:0000313" key="2">
    <source>
        <dbReference type="Proteomes" id="UP000007800"/>
    </source>
</evidence>
<dbReference type="EMBL" id="GG680048">
    <property type="protein sequence ID" value="EER07078.1"/>
    <property type="molecule type" value="Genomic_DNA"/>
</dbReference>
<dbReference type="RefSeq" id="XP_002775262.1">
    <property type="nucleotide sequence ID" value="XM_002775216.1"/>
</dbReference>
<dbReference type="InParanoid" id="C5L852"/>
<sequence length="158" mass="17743">MAPPKKKSVIKAEAVEPEVVEVNEQPETVEPVIDPRCLDTGHMLYLLDDDIRTIWDAREADRLSVLAGKITMDAADDHRRDMELQLYLNLIEHCSDQLKDGLCLTPRQTAVAHMILKILVDGIRSGIEMDGSGRVVQSVEKTTTVEEFKKLALSYTIE</sequence>
<reference evidence="1 2" key="1">
    <citation type="submission" date="2008-07" db="EMBL/GenBank/DDBJ databases">
        <authorList>
            <person name="El-Sayed N."/>
            <person name="Caler E."/>
            <person name="Inman J."/>
            <person name="Amedeo P."/>
            <person name="Hass B."/>
            <person name="Wortman J."/>
        </authorList>
    </citation>
    <scope>NUCLEOTIDE SEQUENCE [LARGE SCALE GENOMIC DNA]</scope>
    <source>
        <strain evidence="2">ATCC 50983 / TXsc</strain>
    </source>
</reference>
<proteinExistence type="predicted"/>
<evidence type="ECO:0000313" key="1">
    <source>
        <dbReference type="EMBL" id="EER07078.1"/>
    </source>
</evidence>
<protein>
    <submittedName>
        <fullName evidence="1">Uncharacterized protein</fullName>
    </submittedName>
</protein>
<accession>C5L852</accession>
<keyword evidence="2" id="KW-1185">Reference proteome</keyword>